<organism evidence="1 2">
    <name type="scientific">Spartinivicinus marinus</name>
    <dbReference type="NCBI Taxonomy" id="2994442"/>
    <lineage>
        <taxon>Bacteria</taxon>
        <taxon>Pseudomonadati</taxon>
        <taxon>Pseudomonadota</taxon>
        <taxon>Gammaproteobacteria</taxon>
        <taxon>Oceanospirillales</taxon>
        <taxon>Zooshikellaceae</taxon>
        <taxon>Spartinivicinus</taxon>
    </lineage>
</organism>
<gene>
    <name evidence="1" type="ORF">H0A36_26825</name>
</gene>
<sequence length="90" mass="10326">MSDRGRHPQKEVEEALQFAEAQGWQVIERHNGHTWGVIRCPNNDKNCRCGEFCQNSIWSTPRRPGTHAKQIKRYVQGCIYNDEGGDDGNL</sequence>
<dbReference type="EMBL" id="JACCKB010000111">
    <property type="protein sequence ID" value="NYZ69633.1"/>
    <property type="molecule type" value="Genomic_DNA"/>
</dbReference>
<dbReference type="RefSeq" id="WP_180571612.1">
    <property type="nucleotide sequence ID" value="NZ_JACCKB010000111.1"/>
</dbReference>
<proteinExistence type="predicted"/>
<keyword evidence="2" id="KW-1185">Reference proteome</keyword>
<evidence type="ECO:0000313" key="1">
    <source>
        <dbReference type="EMBL" id="NYZ69633.1"/>
    </source>
</evidence>
<accession>A0A853I8J1</accession>
<dbReference type="AlphaFoldDB" id="A0A853I8J1"/>
<evidence type="ECO:0000313" key="2">
    <source>
        <dbReference type="Proteomes" id="UP000569732"/>
    </source>
</evidence>
<dbReference type="Proteomes" id="UP000569732">
    <property type="component" value="Unassembled WGS sequence"/>
</dbReference>
<reference evidence="1 2" key="1">
    <citation type="submission" date="2020-07" db="EMBL/GenBank/DDBJ databases">
        <title>Endozoicomonas sp. nov., isolated from sediment.</title>
        <authorList>
            <person name="Gu T."/>
        </authorList>
    </citation>
    <scope>NUCLEOTIDE SEQUENCE [LARGE SCALE GENOMIC DNA]</scope>
    <source>
        <strain evidence="1 2">SM1973</strain>
    </source>
</reference>
<protein>
    <submittedName>
        <fullName evidence="1">Uncharacterized protein</fullName>
    </submittedName>
</protein>
<name>A0A853I8J1_9GAMM</name>
<comment type="caution">
    <text evidence="1">The sequence shown here is derived from an EMBL/GenBank/DDBJ whole genome shotgun (WGS) entry which is preliminary data.</text>
</comment>